<keyword evidence="3" id="KW-0175">Coiled coil</keyword>
<dbReference type="SUPFAM" id="SSF54928">
    <property type="entry name" value="RNA-binding domain, RBD"/>
    <property type="match status" value="1"/>
</dbReference>
<dbReference type="EMBL" id="JASFZW010000003">
    <property type="protein sequence ID" value="KAK2079334.1"/>
    <property type="molecule type" value="Genomic_DNA"/>
</dbReference>
<evidence type="ECO:0000256" key="1">
    <source>
        <dbReference type="ARBA" id="ARBA00022884"/>
    </source>
</evidence>
<dbReference type="InterPro" id="IPR000504">
    <property type="entry name" value="RRM_dom"/>
</dbReference>
<dbReference type="CDD" id="cd12347">
    <property type="entry name" value="RRM_PPIE"/>
    <property type="match status" value="1"/>
</dbReference>
<organism evidence="5 6">
    <name type="scientific">Prototheca wickerhamii</name>
    <dbReference type="NCBI Taxonomy" id="3111"/>
    <lineage>
        <taxon>Eukaryota</taxon>
        <taxon>Viridiplantae</taxon>
        <taxon>Chlorophyta</taxon>
        <taxon>core chlorophytes</taxon>
        <taxon>Trebouxiophyceae</taxon>
        <taxon>Chlorellales</taxon>
        <taxon>Chlorellaceae</taxon>
        <taxon>Prototheca</taxon>
    </lineage>
</organism>
<dbReference type="InterPro" id="IPR012677">
    <property type="entry name" value="Nucleotide-bd_a/b_plait_sf"/>
</dbReference>
<dbReference type="PANTHER" id="PTHR48037:SF1">
    <property type="entry name" value="RRM DOMAIN-CONTAINING PROTEIN"/>
    <property type="match status" value="1"/>
</dbReference>
<dbReference type="InterPro" id="IPR034168">
    <property type="entry name" value="PPIE_RRM"/>
</dbReference>
<reference evidence="5" key="1">
    <citation type="submission" date="2021-01" db="EMBL/GenBank/DDBJ databases">
        <authorList>
            <person name="Eckstrom K.M.E."/>
        </authorList>
    </citation>
    <scope>NUCLEOTIDE SEQUENCE</scope>
    <source>
        <strain evidence="5">UVCC 0001</strain>
    </source>
</reference>
<dbReference type="InterPro" id="IPR035979">
    <property type="entry name" value="RBD_domain_sf"/>
</dbReference>
<name>A0AAD9MHZ8_PROWI</name>
<keyword evidence="6" id="KW-1185">Reference proteome</keyword>
<dbReference type="AlphaFoldDB" id="A0AAD9MHZ8"/>
<comment type="caution">
    <text evidence="5">The sequence shown here is derived from an EMBL/GenBank/DDBJ whole genome shotgun (WGS) entry which is preliminary data.</text>
</comment>
<protein>
    <recommendedName>
        <fullName evidence="4">RRM domain-containing protein</fullName>
    </recommendedName>
</protein>
<dbReference type="SMART" id="SM00360">
    <property type="entry name" value="RRM"/>
    <property type="match status" value="1"/>
</dbReference>
<keyword evidence="1 2" id="KW-0694">RNA-binding</keyword>
<dbReference type="PROSITE" id="PS50102">
    <property type="entry name" value="RRM"/>
    <property type="match status" value="1"/>
</dbReference>
<gene>
    <name evidence="5" type="ORF">QBZ16_003025</name>
</gene>
<dbReference type="Gene3D" id="3.30.70.330">
    <property type="match status" value="1"/>
</dbReference>
<sequence>MAHQSTIVSLTGKGTNPKTTLYVGGLEENVTQEILHAAFIPFGEVKDVSIPLDHASGTNRGFGFVDFELPEDAADAIDNMHNGELYGRVLRVNYAQPTKIKGGDKGWASQAVWADADDWYERADAEQQLEQLEEKEAKAAERAALTKAAGLDAMEAAEAGLEQQ</sequence>
<feature type="coiled-coil region" evidence="3">
    <location>
        <begin position="122"/>
        <end position="149"/>
    </location>
</feature>
<dbReference type="Pfam" id="PF00076">
    <property type="entry name" value="RRM_1"/>
    <property type="match status" value="1"/>
</dbReference>
<evidence type="ECO:0000256" key="2">
    <source>
        <dbReference type="PROSITE-ProRule" id="PRU00176"/>
    </source>
</evidence>
<dbReference type="Proteomes" id="UP001255856">
    <property type="component" value="Unassembled WGS sequence"/>
</dbReference>
<dbReference type="PANTHER" id="PTHR48037">
    <property type="entry name" value="ATPASE E1"/>
    <property type="match status" value="1"/>
</dbReference>
<evidence type="ECO:0000313" key="6">
    <source>
        <dbReference type="Proteomes" id="UP001255856"/>
    </source>
</evidence>
<feature type="domain" description="RRM" evidence="4">
    <location>
        <begin position="19"/>
        <end position="97"/>
    </location>
</feature>
<accession>A0AAD9MHZ8</accession>
<evidence type="ECO:0000256" key="3">
    <source>
        <dbReference type="SAM" id="Coils"/>
    </source>
</evidence>
<evidence type="ECO:0000259" key="4">
    <source>
        <dbReference type="PROSITE" id="PS50102"/>
    </source>
</evidence>
<proteinExistence type="predicted"/>
<evidence type="ECO:0000313" key="5">
    <source>
        <dbReference type="EMBL" id="KAK2079334.1"/>
    </source>
</evidence>
<dbReference type="GO" id="GO:0003723">
    <property type="term" value="F:RNA binding"/>
    <property type="evidence" value="ECO:0007669"/>
    <property type="project" value="UniProtKB-UniRule"/>
</dbReference>